<evidence type="ECO:0000256" key="1">
    <source>
        <dbReference type="SAM" id="Phobius"/>
    </source>
</evidence>
<protein>
    <submittedName>
        <fullName evidence="2">Uncharacterized protein</fullName>
    </submittedName>
</protein>
<accession>A0A3A6Q0N0</accession>
<dbReference type="AlphaFoldDB" id="A0A3A6Q0N0"/>
<feature type="transmembrane region" description="Helical" evidence="1">
    <location>
        <begin position="7"/>
        <end position="26"/>
    </location>
</feature>
<keyword evidence="3" id="KW-1185">Reference proteome</keyword>
<dbReference type="InterPro" id="IPR058328">
    <property type="entry name" value="DUF8015"/>
</dbReference>
<dbReference type="EMBL" id="QMDW01000006">
    <property type="protein sequence ID" value="RJX50344.1"/>
    <property type="molecule type" value="Genomic_DNA"/>
</dbReference>
<dbReference type="Proteomes" id="UP000281564">
    <property type="component" value="Unassembled WGS sequence"/>
</dbReference>
<reference evidence="2 3" key="1">
    <citation type="submission" date="2018-06" db="EMBL/GenBank/DDBJ databases">
        <title>Halonotius sp. F13-13 a new haloarchaeeon isolated from a solar saltern from Isla Cristina, Huelva, Spain.</title>
        <authorList>
            <person name="Duran-Viseras A."/>
            <person name="Sanchez-Porro C."/>
            <person name="Ventosa A."/>
        </authorList>
    </citation>
    <scope>NUCLEOTIDE SEQUENCE [LARGE SCALE GENOMIC DNA]</scope>
    <source>
        <strain evidence="2 3">CECT 7525</strain>
    </source>
</reference>
<dbReference type="RefSeq" id="WP_120083917.1">
    <property type="nucleotide sequence ID" value="NZ_QMDW01000006.1"/>
</dbReference>
<sequence length="71" mass="7317">MVQYYDYVLGVIPLVLVGLTALLTLAGLELTAAIPAGAGVAALIIGHALFINVPTHPTAESADTSQRVNTE</sequence>
<dbReference type="Pfam" id="PF26047">
    <property type="entry name" value="DUF8015"/>
    <property type="match status" value="1"/>
</dbReference>
<evidence type="ECO:0000313" key="2">
    <source>
        <dbReference type="EMBL" id="RJX50344.1"/>
    </source>
</evidence>
<keyword evidence="1" id="KW-0472">Membrane</keyword>
<gene>
    <name evidence="2" type="ORF">DP106_05430</name>
</gene>
<feature type="transmembrane region" description="Helical" evidence="1">
    <location>
        <begin position="32"/>
        <end position="51"/>
    </location>
</feature>
<organism evidence="2 3">
    <name type="scientific">Halonotius pteroides</name>
    <dbReference type="NCBI Taxonomy" id="268735"/>
    <lineage>
        <taxon>Archaea</taxon>
        <taxon>Methanobacteriati</taxon>
        <taxon>Methanobacteriota</taxon>
        <taxon>Stenosarchaea group</taxon>
        <taxon>Halobacteria</taxon>
        <taxon>Halobacteriales</taxon>
        <taxon>Haloferacaceae</taxon>
        <taxon>Halonotius</taxon>
    </lineage>
</organism>
<comment type="caution">
    <text evidence="2">The sequence shown here is derived from an EMBL/GenBank/DDBJ whole genome shotgun (WGS) entry which is preliminary data.</text>
</comment>
<keyword evidence="1" id="KW-0812">Transmembrane</keyword>
<name>A0A3A6Q0N0_9EURY</name>
<proteinExistence type="predicted"/>
<evidence type="ECO:0000313" key="3">
    <source>
        <dbReference type="Proteomes" id="UP000281564"/>
    </source>
</evidence>
<keyword evidence="1" id="KW-1133">Transmembrane helix</keyword>